<comment type="caution">
    <text evidence="7">The sequence shown here is derived from an EMBL/GenBank/DDBJ whole genome shotgun (WGS) entry which is preliminary data.</text>
</comment>
<keyword evidence="5 6" id="KW-0472">Membrane</keyword>
<feature type="transmembrane region" description="Helical" evidence="6">
    <location>
        <begin position="154"/>
        <end position="174"/>
    </location>
</feature>
<feature type="transmembrane region" description="Helical" evidence="6">
    <location>
        <begin position="181"/>
        <end position="201"/>
    </location>
</feature>
<evidence type="ECO:0000256" key="6">
    <source>
        <dbReference type="SAM" id="Phobius"/>
    </source>
</evidence>
<dbReference type="InterPro" id="IPR002293">
    <property type="entry name" value="AA/rel_permease1"/>
</dbReference>
<dbReference type="GO" id="GO:0022857">
    <property type="term" value="F:transmembrane transporter activity"/>
    <property type="evidence" value="ECO:0007669"/>
    <property type="project" value="InterPro"/>
</dbReference>
<dbReference type="Pfam" id="PF13520">
    <property type="entry name" value="AA_permease_2"/>
    <property type="match status" value="1"/>
</dbReference>
<name>A0A839ESQ9_9HYPH</name>
<keyword evidence="8" id="KW-1185">Reference proteome</keyword>
<evidence type="ECO:0000256" key="3">
    <source>
        <dbReference type="ARBA" id="ARBA00022692"/>
    </source>
</evidence>
<gene>
    <name evidence="7" type="ORF">FHW16_004880</name>
</gene>
<feature type="transmembrane region" description="Helical" evidence="6">
    <location>
        <begin position="112"/>
        <end position="134"/>
    </location>
</feature>
<dbReference type="PANTHER" id="PTHR45649:SF26">
    <property type="entry name" value="OS04G0435100 PROTEIN"/>
    <property type="match status" value="1"/>
</dbReference>
<feature type="transmembrane region" description="Helical" evidence="6">
    <location>
        <begin position="328"/>
        <end position="353"/>
    </location>
</feature>
<dbReference type="Gene3D" id="1.20.1740.10">
    <property type="entry name" value="Amino acid/polyamine transporter I"/>
    <property type="match status" value="1"/>
</dbReference>
<feature type="transmembrane region" description="Helical" evidence="6">
    <location>
        <begin position="68"/>
        <end position="91"/>
    </location>
</feature>
<evidence type="ECO:0000256" key="2">
    <source>
        <dbReference type="ARBA" id="ARBA00022448"/>
    </source>
</evidence>
<feature type="transmembrane region" description="Helical" evidence="6">
    <location>
        <begin position="475"/>
        <end position="494"/>
    </location>
</feature>
<dbReference type="AlphaFoldDB" id="A0A839ESQ9"/>
<evidence type="ECO:0000313" key="8">
    <source>
        <dbReference type="Proteomes" id="UP000549052"/>
    </source>
</evidence>
<feature type="transmembrane region" description="Helical" evidence="6">
    <location>
        <begin position="405"/>
        <end position="432"/>
    </location>
</feature>
<keyword evidence="4 6" id="KW-1133">Transmembrane helix</keyword>
<keyword evidence="3 6" id="KW-0812">Transmembrane</keyword>
<feature type="transmembrane region" description="Helical" evidence="6">
    <location>
        <begin position="240"/>
        <end position="259"/>
    </location>
</feature>
<accession>A0A839ESQ9</accession>
<organism evidence="7 8">
    <name type="scientific">Phyllobacterium myrsinacearum</name>
    <dbReference type="NCBI Taxonomy" id="28101"/>
    <lineage>
        <taxon>Bacteria</taxon>
        <taxon>Pseudomonadati</taxon>
        <taxon>Pseudomonadota</taxon>
        <taxon>Alphaproteobacteria</taxon>
        <taxon>Hyphomicrobiales</taxon>
        <taxon>Phyllobacteriaceae</taxon>
        <taxon>Phyllobacterium</taxon>
    </lineage>
</organism>
<dbReference type="PIRSF" id="PIRSF006060">
    <property type="entry name" value="AA_transporter"/>
    <property type="match status" value="1"/>
</dbReference>
<evidence type="ECO:0000256" key="1">
    <source>
        <dbReference type="ARBA" id="ARBA00004141"/>
    </source>
</evidence>
<dbReference type="EMBL" id="JACGXN010000012">
    <property type="protein sequence ID" value="MBA8881145.1"/>
    <property type="molecule type" value="Genomic_DNA"/>
</dbReference>
<protein>
    <submittedName>
        <fullName evidence="7">Amino acid transporter</fullName>
    </submittedName>
</protein>
<dbReference type="Proteomes" id="UP000549052">
    <property type="component" value="Unassembled WGS sequence"/>
</dbReference>
<evidence type="ECO:0000313" key="7">
    <source>
        <dbReference type="EMBL" id="MBA8881145.1"/>
    </source>
</evidence>
<feature type="transmembrane region" description="Helical" evidence="6">
    <location>
        <begin position="374"/>
        <end position="393"/>
    </location>
</feature>
<sequence>MTHQDYTDVDKSEDVKALHGMGYAQELERRMSRFSNFAISFSIICILSGGINSLAQATSGAGGAAIGIGWPLGCLVSAVFAIAMAQISSAYPTAGGLYHWGSILGNRGTGWLTAWFNLLGLITVLGAINVGTYYFFVGAFGGYLGMEDTTTVRILFLVVLTGIQALINHMGIGLTAKLTDFSGYLIFVTAIALSVVCLSVADTYDFARLFTFANYSGQPTMAADGSLTGASVWPSLSQSWVFLLGLLLPIYTITGYDASAHTSEETVKAAHSVPRGMISSVLWSAVFGYIMLCSFVLMLPSMDAAAAQGWNVFFWAMGEQVNPLVKDILYFLIFICQFLCGLATVTSVSRMIFAFARDKGLPASSVLSKVSPKYRTPVAATWTGAILSVLFVWGSSLVSIGDTPVYTIVVSCTVIFLFFSFAIPIALGLFAWGTPKWNKMGPWNLGEGLFKLFAVLSILAMALIFILGIQPPNEWALYITVGFLIVTAIVWFGFERRRFQGPPIGDAVAKRAADIAAAEKAVGERS</sequence>
<dbReference type="PANTHER" id="PTHR45649">
    <property type="entry name" value="AMINO-ACID PERMEASE BAT1"/>
    <property type="match status" value="1"/>
</dbReference>
<comment type="subcellular location">
    <subcellularLocation>
        <location evidence="1">Membrane</location>
        <topology evidence="1">Multi-pass membrane protein</topology>
    </subcellularLocation>
</comment>
<evidence type="ECO:0000256" key="5">
    <source>
        <dbReference type="ARBA" id="ARBA00023136"/>
    </source>
</evidence>
<dbReference type="GO" id="GO:0016020">
    <property type="term" value="C:membrane"/>
    <property type="evidence" value="ECO:0007669"/>
    <property type="project" value="UniProtKB-SubCell"/>
</dbReference>
<dbReference type="RefSeq" id="WP_182551759.1">
    <property type="nucleotide sequence ID" value="NZ_JACGXN010000012.1"/>
</dbReference>
<reference evidence="7 8" key="1">
    <citation type="submission" date="2020-07" db="EMBL/GenBank/DDBJ databases">
        <title>Genomic Encyclopedia of Type Strains, Phase IV (KMG-V): Genome sequencing to study the core and pangenomes of soil and plant-associated prokaryotes.</title>
        <authorList>
            <person name="Whitman W."/>
        </authorList>
    </citation>
    <scope>NUCLEOTIDE SEQUENCE [LARGE SCALE GENOMIC DNA]</scope>
    <source>
        <strain evidence="7 8">AN3</strain>
    </source>
</reference>
<feature type="transmembrane region" description="Helical" evidence="6">
    <location>
        <begin position="37"/>
        <end position="56"/>
    </location>
</feature>
<keyword evidence="2" id="KW-0813">Transport</keyword>
<evidence type="ECO:0000256" key="4">
    <source>
        <dbReference type="ARBA" id="ARBA00022989"/>
    </source>
</evidence>
<proteinExistence type="predicted"/>
<feature type="transmembrane region" description="Helical" evidence="6">
    <location>
        <begin position="280"/>
        <end position="299"/>
    </location>
</feature>
<feature type="transmembrane region" description="Helical" evidence="6">
    <location>
        <begin position="452"/>
        <end position="469"/>
    </location>
</feature>